<dbReference type="InterPro" id="IPR002052">
    <property type="entry name" value="DNA_methylase_N6_adenine_CS"/>
</dbReference>
<dbReference type="GO" id="GO:0009307">
    <property type="term" value="P:DNA restriction-modification system"/>
    <property type="evidence" value="ECO:0007669"/>
    <property type="project" value="UniProtKB-KW"/>
</dbReference>
<dbReference type="GO" id="GO:0008170">
    <property type="term" value="F:N-methyltransferase activity"/>
    <property type="evidence" value="ECO:0007669"/>
    <property type="project" value="InterPro"/>
</dbReference>
<dbReference type="InterPro" id="IPR002295">
    <property type="entry name" value="N4/N6-MTase_EcoPI_Mod-like"/>
</dbReference>
<sequence>MDSEDYNPTTPNFRTRAAKKIAKIFPEVVTDGKIDFESLQESLSPDLEKSDYNEKFEFTWRGKKDAKKIADAPSKDTTLIPDKNNSKFWNNTKNIYIEGDNLEVLKLLQNGYGNKVDLIYLDPPYNTGKDFIYHDDFHNGYNEYLQQTGQKNDNGEFTSTNHETNGRFHTDWLNMMYPRLKLARKLLSEKGVIFVNISDTEAFNLKKVMDEIFGENNFVSDIIWNSTKSVTNTAIISGSTTHTLTYFKDNDYFVKNRTDFRIPDSDKGFSNPDNDPRGPWKADPFQTGGERPNQLYDIVNPNTGKVYKPNPGSCWKNDKNKFDELMSDNRIVFGKNGLSGPQRKRFLFEAKERGKVVKTLWDDVDTTTNGTARVKELFGSTVFSNPKPVKLLERIIQLGTDRDSIVVDFFSGSATTAEAVFNVNAKDYGNRKFILVQLPENLDVALDNSNSNTRQIIKNAIQYLDDNNQSHELGAIGRERIRLAGEDILSRNDYKDLDIGFKTFKLSKTTINQWDENPEHFEEQLKLIRNPFTDASTNNQRALEIAIKSGISLDINPEINDDIYHYVSEDKEVFIILGEYDMSLIGKLNSKRKKKNAKVVLREMDDGSEIKFNLIELLKQSPELNDHFSLEWI</sequence>
<dbReference type="GO" id="GO:0032259">
    <property type="term" value="P:methylation"/>
    <property type="evidence" value="ECO:0007669"/>
    <property type="project" value="UniProtKB-KW"/>
</dbReference>
<proteinExistence type="inferred from homology"/>
<organism evidence="8 9">
    <name type="scientific">Apilactobacillus bombintestini</name>
    <dbReference type="NCBI Taxonomy" id="2419772"/>
    <lineage>
        <taxon>Bacteria</taxon>
        <taxon>Bacillati</taxon>
        <taxon>Bacillota</taxon>
        <taxon>Bacilli</taxon>
        <taxon>Lactobacillales</taxon>
        <taxon>Lactobacillaceae</taxon>
        <taxon>Apilactobacillus</taxon>
    </lineage>
</organism>
<keyword evidence="5" id="KW-0680">Restriction system</keyword>
<evidence type="ECO:0000313" key="9">
    <source>
        <dbReference type="Proteomes" id="UP000272003"/>
    </source>
</evidence>
<comment type="similarity">
    <text evidence="1">Belongs to the N(4)/N(6)-methyltransferase family.</text>
</comment>
<dbReference type="PROSITE" id="PS00092">
    <property type="entry name" value="N6_MTASE"/>
    <property type="match status" value="1"/>
</dbReference>
<dbReference type="GO" id="GO:0003677">
    <property type="term" value="F:DNA binding"/>
    <property type="evidence" value="ECO:0007669"/>
    <property type="project" value="InterPro"/>
</dbReference>
<dbReference type="Proteomes" id="UP000272003">
    <property type="component" value="Chromosome"/>
</dbReference>
<evidence type="ECO:0000313" key="8">
    <source>
        <dbReference type="EMBL" id="AYF92383.1"/>
    </source>
</evidence>
<evidence type="ECO:0000256" key="1">
    <source>
        <dbReference type="ARBA" id="ARBA00006594"/>
    </source>
</evidence>
<dbReference type="EMBL" id="CP032626">
    <property type="protein sequence ID" value="AYF92383.1"/>
    <property type="molecule type" value="Genomic_DNA"/>
</dbReference>
<evidence type="ECO:0000259" key="7">
    <source>
        <dbReference type="Pfam" id="PF01555"/>
    </source>
</evidence>
<dbReference type="AlphaFoldDB" id="A0A387AQX8"/>
<dbReference type="REBASE" id="274714">
    <property type="entry name" value="M.LspBHWM4ORF2205P"/>
</dbReference>
<keyword evidence="2 8" id="KW-0489">Methyltransferase</keyword>
<accession>A0A387AQX8</accession>
<dbReference type="PIRSF" id="PIRSF015855">
    <property type="entry name" value="TypeIII_Mtase_mKpnI"/>
    <property type="match status" value="1"/>
</dbReference>
<keyword evidence="9" id="KW-1185">Reference proteome</keyword>
<reference evidence="8 9" key="1">
    <citation type="submission" date="2018-09" db="EMBL/GenBank/DDBJ databases">
        <title>Genome sequencing of strain BHWM-4.</title>
        <authorList>
            <person name="Heo J."/>
            <person name="Kim S.-J."/>
            <person name="Kwon S.-W."/>
        </authorList>
    </citation>
    <scope>NUCLEOTIDE SEQUENCE [LARGE SCALE GENOMIC DNA]</scope>
    <source>
        <strain evidence="8 9">BHWM-4</strain>
    </source>
</reference>
<keyword evidence="3 8" id="KW-0808">Transferase</keyword>
<dbReference type="OrthoDB" id="9800801at2"/>
<dbReference type="PRINTS" id="PR00506">
    <property type="entry name" value="D21N6MTFRASE"/>
</dbReference>
<evidence type="ECO:0000256" key="5">
    <source>
        <dbReference type="ARBA" id="ARBA00022747"/>
    </source>
</evidence>
<feature type="region of interest" description="Disordered" evidence="6">
    <location>
        <begin position="264"/>
        <end position="293"/>
    </location>
</feature>
<dbReference type="KEGG" id="abom:D7I45_02205"/>
<feature type="domain" description="DNA methylase N-4/N-6" evidence="7">
    <location>
        <begin position="116"/>
        <end position="426"/>
    </location>
</feature>
<dbReference type="Gene3D" id="3.40.50.150">
    <property type="entry name" value="Vaccinia Virus protein VP39"/>
    <property type="match status" value="1"/>
</dbReference>
<evidence type="ECO:0000256" key="3">
    <source>
        <dbReference type="ARBA" id="ARBA00022679"/>
    </source>
</evidence>
<keyword evidence="4" id="KW-0949">S-adenosyl-L-methionine</keyword>
<dbReference type="InterPro" id="IPR002941">
    <property type="entry name" value="DNA_methylase_N4/N6"/>
</dbReference>
<dbReference type="InterPro" id="IPR029063">
    <property type="entry name" value="SAM-dependent_MTases_sf"/>
</dbReference>
<name>A0A387AQX8_9LACO</name>
<evidence type="ECO:0000256" key="2">
    <source>
        <dbReference type="ARBA" id="ARBA00022603"/>
    </source>
</evidence>
<dbReference type="RefSeq" id="WP_120784151.1">
    <property type="nucleotide sequence ID" value="NZ_CP032626.1"/>
</dbReference>
<dbReference type="SUPFAM" id="SSF53335">
    <property type="entry name" value="S-adenosyl-L-methionine-dependent methyltransferases"/>
    <property type="match status" value="1"/>
</dbReference>
<evidence type="ECO:0000256" key="6">
    <source>
        <dbReference type="SAM" id="MobiDB-lite"/>
    </source>
</evidence>
<dbReference type="Pfam" id="PF01555">
    <property type="entry name" value="N6_N4_Mtase"/>
    <property type="match status" value="1"/>
</dbReference>
<protein>
    <submittedName>
        <fullName evidence="8">Site-specific DNA-methyltransferase</fullName>
    </submittedName>
</protein>
<gene>
    <name evidence="8" type="ORF">D7I45_02205</name>
</gene>
<evidence type="ECO:0000256" key="4">
    <source>
        <dbReference type="ARBA" id="ARBA00022691"/>
    </source>
</evidence>